<dbReference type="CDD" id="cd15570">
    <property type="entry name" value="PHD_Bye1p_SIZ1_like"/>
    <property type="match status" value="1"/>
</dbReference>
<dbReference type="PANTHER" id="PTHR10782:SF102">
    <property type="entry name" value="E3 SUMO-PROTEIN LIGASE SIZ1"/>
    <property type="match status" value="1"/>
</dbReference>
<evidence type="ECO:0000256" key="4">
    <source>
        <dbReference type="SAM" id="MobiDB-lite"/>
    </source>
</evidence>
<dbReference type="GO" id="GO:0061665">
    <property type="term" value="F:SUMO ligase activity"/>
    <property type="evidence" value="ECO:0007669"/>
    <property type="project" value="TreeGrafter"/>
</dbReference>
<dbReference type="InterPro" id="IPR013083">
    <property type="entry name" value="Znf_RING/FYVE/PHD"/>
</dbReference>
<dbReference type="SMART" id="SM00249">
    <property type="entry name" value="PHD"/>
    <property type="match status" value="1"/>
</dbReference>
<evidence type="ECO:0000313" key="7">
    <source>
        <dbReference type="Proteomes" id="UP001206925"/>
    </source>
</evidence>
<dbReference type="SUPFAM" id="SSF57903">
    <property type="entry name" value="FYVE/PHD zinc finger"/>
    <property type="match status" value="1"/>
</dbReference>
<dbReference type="InterPro" id="IPR011011">
    <property type="entry name" value="Znf_FYVE_PHD"/>
</dbReference>
<accession>A0AAD5D588</accession>
<dbReference type="AlphaFoldDB" id="A0AAD5D588"/>
<name>A0AAD5D588_AMBAR</name>
<proteinExistence type="predicted"/>
<organism evidence="6 7">
    <name type="scientific">Ambrosia artemisiifolia</name>
    <name type="common">Common ragweed</name>
    <dbReference type="NCBI Taxonomy" id="4212"/>
    <lineage>
        <taxon>Eukaryota</taxon>
        <taxon>Viridiplantae</taxon>
        <taxon>Streptophyta</taxon>
        <taxon>Embryophyta</taxon>
        <taxon>Tracheophyta</taxon>
        <taxon>Spermatophyta</taxon>
        <taxon>Magnoliopsida</taxon>
        <taxon>eudicotyledons</taxon>
        <taxon>Gunneridae</taxon>
        <taxon>Pentapetalae</taxon>
        <taxon>asterids</taxon>
        <taxon>campanulids</taxon>
        <taxon>Asterales</taxon>
        <taxon>Asteraceae</taxon>
        <taxon>Asteroideae</taxon>
        <taxon>Heliantheae alliance</taxon>
        <taxon>Heliantheae</taxon>
        <taxon>Ambrosia</taxon>
    </lineage>
</organism>
<dbReference type="PANTHER" id="PTHR10782">
    <property type="entry name" value="ZINC FINGER MIZ DOMAIN-CONTAINING PROTEIN"/>
    <property type="match status" value="1"/>
</dbReference>
<sequence length="134" mass="14960">DLIDRIIAVLSDERVSGMWSKKNAIGKEEVAKLVDDIYRKLQDSGATELASKSHGVSDNNNNTKNKEEIEVPHQVEKVRCPCGSSLKVDSTIKCEDPRCNVWQHIACVIIPEKPMEGILPTPPPKFYCELCRLG</sequence>
<gene>
    <name evidence="6" type="ORF">M8C21_031001</name>
</gene>
<dbReference type="EMBL" id="JAMZMK010005441">
    <property type="protein sequence ID" value="KAI7753405.1"/>
    <property type="molecule type" value="Genomic_DNA"/>
</dbReference>
<keyword evidence="3" id="KW-0862">Zinc</keyword>
<feature type="non-terminal residue" evidence="6">
    <location>
        <position position="1"/>
    </location>
</feature>
<dbReference type="PROSITE" id="PS01359">
    <property type="entry name" value="ZF_PHD_1"/>
    <property type="match status" value="1"/>
</dbReference>
<evidence type="ECO:0000259" key="5">
    <source>
        <dbReference type="SMART" id="SM00249"/>
    </source>
</evidence>
<comment type="caution">
    <text evidence="6">The sequence shown here is derived from an EMBL/GenBank/DDBJ whole genome shotgun (WGS) entry which is preliminary data.</text>
</comment>
<dbReference type="InterPro" id="IPR001965">
    <property type="entry name" value="Znf_PHD"/>
</dbReference>
<evidence type="ECO:0000313" key="6">
    <source>
        <dbReference type="EMBL" id="KAI7753405.1"/>
    </source>
</evidence>
<feature type="region of interest" description="Disordered" evidence="4">
    <location>
        <begin position="47"/>
        <end position="70"/>
    </location>
</feature>
<evidence type="ECO:0000256" key="2">
    <source>
        <dbReference type="ARBA" id="ARBA00022771"/>
    </source>
</evidence>
<dbReference type="GO" id="GO:0000785">
    <property type="term" value="C:chromatin"/>
    <property type="evidence" value="ECO:0007669"/>
    <property type="project" value="TreeGrafter"/>
</dbReference>
<dbReference type="Proteomes" id="UP001206925">
    <property type="component" value="Unassembled WGS sequence"/>
</dbReference>
<evidence type="ECO:0000256" key="3">
    <source>
        <dbReference type="ARBA" id="ARBA00022833"/>
    </source>
</evidence>
<dbReference type="Gene3D" id="3.30.40.10">
    <property type="entry name" value="Zinc/RING finger domain, C3HC4 (zinc finger)"/>
    <property type="match status" value="1"/>
</dbReference>
<keyword evidence="7" id="KW-1185">Reference proteome</keyword>
<dbReference type="GO" id="GO:0016925">
    <property type="term" value="P:protein sumoylation"/>
    <property type="evidence" value="ECO:0007669"/>
    <property type="project" value="TreeGrafter"/>
</dbReference>
<protein>
    <recommendedName>
        <fullName evidence="5">Zinc finger PHD-type domain-containing protein</fullName>
    </recommendedName>
</protein>
<feature type="domain" description="Zinc finger PHD-type" evidence="5">
    <location>
        <begin position="79"/>
        <end position="132"/>
    </location>
</feature>
<keyword evidence="1" id="KW-0479">Metal-binding</keyword>
<reference evidence="6" key="1">
    <citation type="submission" date="2022-06" db="EMBL/GenBank/DDBJ databases">
        <title>Uncovering the hologenomic basis of an extraordinary plant invasion.</title>
        <authorList>
            <person name="Bieker V.C."/>
            <person name="Martin M.D."/>
            <person name="Gilbert T."/>
            <person name="Hodgins K."/>
            <person name="Battlay P."/>
            <person name="Petersen B."/>
            <person name="Wilson J."/>
        </authorList>
    </citation>
    <scope>NUCLEOTIDE SEQUENCE</scope>
    <source>
        <strain evidence="6">AA19_3_7</strain>
        <tissue evidence="6">Leaf</tissue>
    </source>
</reference>
<feature type="non-terminal residue" evidence="6">
    <location>
        <position position="134"/>
    </location>
</feature>
<dbReference type="InterPro" id="IPR019786">
    <property type="entry name" value="Zinc_finger_PHD-type_CS"/>
</dbReference>
<dbReference type="GO" id="GO:0008270">
    <property type="term" value="F:zinc ion binding"/>
    <property type="evidence" value="ECO:0007669"/>
    <property type="project" value="UniProtKB-KW"/>
</dbReference>
<evidence type="ECO:0000256" key="1">
    <source>
        <dbReference type="ARBA" id="ARBA00022723"/>
    </source>
</evidence>
<keyword evidence="2" id="KW-0863">Zinc-finger</keyword>